<keyword evidence="3" id="KW-1185">Reference proteome</keyword>
<dbReference type="EMBL" id="OCNE01000001">
    <property type="protein sequence ID" value="SOD58838.1"/>
    <property type="molecule type" value="Genomic_DNA"/>
</dbReference>
<protein>
    <recommendedName>
        <fullName evidence="1">DUF4240 domain-containing protein</fullName>
    </recommendedName>
</protein>
<evidence type="ECO:0000313" key="2">
    <source>
        <dbReference type="EMBL" id="SOD58838.1"/>
    </source>
</evidence>
<dbReference type="Pfam" id="PF14024">
    <property type="entry name" value="DUF4240"/>
    <property type="match status" value="1"/>
</dbReference>
<proteinExistence type="predicted"/>
<reference evidence="2 3" key="1">
    <citation type="submission" date="2017-09" db="EMBL/GenBank/DDBJ databases">
        <authorList>
            <person name="Ehlers B."/>
            <person name="Leendertz F.H."/>
        </authorList>
    </citation>
    <scope>NUCLEOTIDE SEQUENCE [LARGE SCALE GENOMIC DNA]</scope>
    <source>
        <strain evidence="2 3">CGMCC 4.7095</strain>
    </source>
</reference>
<dbReference type="RefSeq" id="WP_170970396.1">
    <property type="nucleotide sequence ID" value="NZ_OCNE01000001.1"/>
</dbReference>
<feature type="domain" description="DUF4240" evidence="1">
    <location>
        <begin position="1"/>
        <end position="129"/>
    </location>
</feature>
<name>A0A286DJI9_9ACTN</name>
<evidence type="ECO:0000259" key="1">
    <source>
        <dbReference type="Pfam" id="PF14024"/>
    </source>
</evidence>
<accession>A0A286DJI9</accession>
<dbReference type="AlphaFoldDB" id="A0A286DJI9"/>
<dbReference type="Proteomes" id="UP000219072">
    <property type="component" value="Unassembled WGS sequence"/>
</dbReference>
<gene>
    <name evidence="2" type="ORF">SAMN06297387_101350</name>
</gene>
<sequence length="190" mass="20594">MDETGFWSLIDETRLAAGSDPDLHAELLVERLVLLDPEAVHDFARHFEARFSRAHRWDLWGAAWVLLDGADEEAFENFRCWLISLGRAVFEGTLLDPDALAGLLPSDFDARAEGEAEEIGYAAFDAYEQLTGDELPDLGLSEPGAEPEGTAIDLADESALATAYPRLWARFGAPGLPSARRGVAGGPAPV</sequence>
<organism evidence="2 3">
    <name type="scientific">Streptomyces zhaozhouensis</name>
    <dbReference type="NCBI Taxonomy" id="1300267"/>
    <lineage>
        <taxon>Bacteria</taxon>
        <taxon>Bacillati</taxon>
        <taxon>Actinomycetota</taxon>
        <taxon>Actinomycetes</taxon>
        <taxon>Kitasatosporales</taxon>
        <taxon>Streptomycetaceae</taxon>
        <taxon>Streptomyces</taxon>
    </lineage>
</organism>
<dbReference type="InterPro" id="IPR025334">
    <property type="entry name" value="DUF4240"/>
</dbReference>
<evidence type="ECO:0000313" key="3">
    <source>
        <dbReference type="Proteomes" id="UP000219072"/>
    </source>
</evidence>